<evidence type="ECO:0000313" key="1">
    <source>
        <dbReference type="EMBL" id="KJD36415.1"/>
    </source>
</evidence>
<keyword evidence="2" id="KW-1185">Reference proteome</keyword>
<evidence type="ECO:0008006" key="3">
    <source>
        <dbReference type="Google" id="ProtNLM"/>
    </source>
</evidence>
<proteinExistence type="predicted"/>
<sequence>MYIYNVTSNIDESIHEEWLNWMKQEHIPQVLATGKFTNATLTKVLVTEDMGGVTYSVQYRTNSREDLEDYYNSHADTLRSEGLRKFADKMLAFRTELEIIDEFTVNFTNKFSQN</sequence>
<name>A0A0D7WB60_9FLAO</name>
<dbReference type="RefSeq" id="WP_044631728.1">
    <property type="nucleotide sequence ID" value="NZ_JTDW01000003.1"/>
</dbReference>
<organism evidence="1 2">
    <name type="scientific">Neotamlana sedimentorum</name>
    <dbReference type="NCBI Taxonomy" id="1435349"/>
    <lineage>
        <taxon>Bacteria</taxon>
        <taxon>Pseudomonadati</taxon>
        <taxon>Bacteroidota</taxon>
        <taxon>Flavobacteriia</taxon>
        <taxon>Flavobacteriales</taxon>
        <taxon>Flavobacteriaceae</taxon>
        <taxon>Neotamlana</taxon>
    </lineage>
</organism>
<evidence type="ECO:0000313" key="2">
    <source>
        <dbReference type="Proteomes" id="UP000032578"/>
    </source>
</evidence>
<reference evidence="1 2" key="1">
    <citation type="submission" date="2014-11" db="EMBL/GenBank/DDBJ databases">
        <title>Tamlana sedimentorum sp. nov., isolated from shallow sand sediments of the Sea of Japan.</title>
        <authorList>
            <person name="Romanenko L.A."/>
        </authorList>
    </citation>
    <scope>NUCLEOTIDE SEQUENCE [LARGE SCALE GENOMIC DNA]</scope>
    <source>
        <strain evidence="1 2">JCM 19808</strain>
    </source>
</reference>
<protein>
    <recommendedName>
        <fullName evidence="3">DUF4286 domain-containing protein</fullName>
    </recommendedName>
</protein>
<dbReference type="STRING" id="1435349.PW52_04415"/>
<comment type="caution">
    <text evidence="1">The sequence shown here is derived from an EMBL/GenBank/DDBJ whole genome shotgun (WGS) entry which is preliminary data.</text>
</comment>
<dbReference type="PATRIC" id="fig|1435349.4.peg.1799"/>
<dbReference type="Proteomes" id="UP000032578">
    <property type="component" value="Unassembled WGS sequence"/>
</dbReference>
<accession>A0A0D7WB60</accession>
<dbReference type="Pfam" id="PF14114">
    <property type="entry name" value="DUF4286"/>
    <property type="match status" value="1"/>
</dbReference>
<dbReference type="InterPro" id="IPR025563">
    <property type="entry name" value="DUF4286"/>
</dbReference>
<dbReference type="OrthoDB" id="1121837at2"/>
<dbReference type="EMBL" id="JTDW01000003">
    <property type="protein sequence ID" value="KJD36415.1"/>
    <property type="molecule type" value="Genomic_DNA"/>
</dbReference>
<gene>
    <name evidence="1" type="ORF">PW52_04415</name>
</gene>
<dbReference type="AlphaFoldDB" id="A0A0D7WB60"/>